<feature type="binding site" evidence="6">
    <location>
        <position position="195"/>
    </location>
    <ligand>
        <name>substrate</name>
    </ligand>
</feature>
<feature type="site" description="Important for dimerization" evidence="6">
    <location>
        <position position="271"/>
    </location>
</feature>
<dbReference type="GO" id="GO:0009089">
    <property type="term" value="P:lysine biosynthetic process via diaminopimelate"/>
    <property type="evidence" value="ECO:0007669"/>
    <property type="project" value="UniProtKB-UniRule"/>
</dbReference>
<comment type="subcellular location">
    <subcellularLocation>
        <location evidence="6">Cytoplasm</location>
    </subcellularLocation>
</comment>
<dbReference type="KEGG" id="eme:CEM_273"/>
<evidence type="ECO:0000256" key="1">
    <source>
        <dbReference type="ARBA" id="ARBA00010219"/>
    </source>
</evidence>
<evidence type="ECO:0000256" key="3">
    <source>
        <dbReference type="ARBA" id="ARBA00022605"/>
    </source>
</evidence>
<comment type="function">
    <text evidence="6">Catalyzes the stereoinversion of LL-2,6-diaminopimelate (L,L-DAP) to meso-diaminopimelate (meso-DAP), a precursor of L-lysine and an essential component of the bacterial peptidoglycan.</text>
</comment>
<dbReference type="FunFam" id="3.10.310.10:FF:000001">
    <property type="entry name" value="Diaminopimelate epimerase"/>
    <property type="match status" value="1"/>
</dbReference>
<feature type="binding site" evidence="6">
    <location>
        <position position="13"/>
    </location>
    <ligand>
        <name>substrate</name>
    </ligand>
</feature>
<keyword evidence="5 6" id="KW-0413">Isomerase</keyword>
<organism evidence="8 9">
    <name type="scientific">Candidatus Johnevansia muelleri</name>
    <dbReference type="NCBI Taxonomy" id="1495769"/>
    <lineage>
        <taxon>Bacteria</taxon>
        <taxon>Pseudomonadati</taxon>
        <taxon>Pseudomonadota</taxon>
        <taxon>Gammaproteobacteria</taxon>
        <taxon>Candidatus Johnevansiales</taxon>
        <taxon>Candidatus Johnevansiaceae</taxon>
        <taxon>Candidatus Johnevansia</taxon>
    </lineage>
</organism>
<sequence length="278" mass="31716">MLLYFSKMHGLGNDFMVIDLITQNISLTTKFIKKFSDRNLGVGFDQLLIIEKSKSSNVDFNYRIFNNDSSEVENCVNGSRCLAKFIFDNYLTYKKKIKVKTINNIITLKKKKKNILVEMDNPIFNPLYIPFLRYKDKLIHKIKIYINNIYIEIYISVVSIGNPHSIILFKNLKKLPLNELGYALQISKYFPKKVNVSFIQIISCNIIIMRVFERGVGETLACGTAACAAAVTGIRRGLLTNNVYIYLPGGKLNVCWNGNNINIIGPAEKVFDGYINII</sequence>
<keyword evidence="9" id="KW-1185">Reference proteome</keyword>
<dbReference type="Gene3D" id="3.10.310.10">
    <property type="entry name" value="Diaminopimelate Epimerase, Chain A, domain 1"/>
    <property type="match status" value="2"/>
</dbReference>
<dbReference type="PATRIC" id="fig|1495769.3.peg.253"/>
<comment type="caution">
    <text evidence="6">Lacks conserved residue(s) required for the propagation of feature annotation.</text>
</comment>
<dbReference type="AlphaFoldDB" id="A0A078KBL6"/>
<dbReference type="PANTHER" id="PTHR31689:SF0">
    <property type="entry name" value="DIAMINOPIMELATE EPIMERASE"/>
    <property type="match status" value="1"/>
</dbReference>
<dbReference type="GO" id="GO:0005829">
    <property type="term" value="C:cytosol"/>
    <property type="evidence" value="ECO:0007669"/>
    <property type="project" value="TreeGrafter"/>
</dbReference>
<feature type="site" description="Could be important to modulate the pK values of the two catalytic cysteine residues" evidence="6">
    <location>
        <position position="164"/>
    </location>
</feature>
<feature type="binding site" evidence="6">
    <location>
        <position position="46"/>
    </location>
    <ligand>
        <name>substrate</name>
    </ligand>
</feature>
<evidence type="ECO:0000313" key="9">
    <source>
        <dbReference type="Proteomes" id="UP000032420"/>
    </source>
</evidence>
<comment type="catalytic activity">
    <reaction evidence="6">
        <text>(2S,6S)-2,6-diaminopimelate = meso-2,6-diaminopimelate</text>
        <dbReference type="Rhea" id="RHEA:15393"/>
        <dbReference type="ChEBI" id="CHEBI:57609"/>
        <dbReference type="ChEBI" id="CHEBI:57791"/>
        <dbReference type="EC" id="5.1.1.7"/>
    </reaction>
</comment>
<dbReference type="UniPathway" id="UPA00034">
    <property type="reaction ID" value="UER00025"/>
</dbReference>
<evidence type="ECO:0000313" key="8">
    <source>
        <dbReference type="EMBL" id="CDZ16531.1"/>
    </source>
</evidence>
<feature type="binding site" evidence="6">
    <location>
        <begin position="223"/>
        <end position="224"/>
    </location>
    <ligand>
        <name>substrate</name>
    </ligand>
</feature>
<evidence type="ECO:0000256" key="2">
    <source>
        <dbReference type="ARBA" id="ARBA00022490"/>
    </source>
</evidence>
<keyword evidence="3 6" id="KW-0028">Amino-acid biosynthesis</keyword>
<dbReference type="EMBL" id="LM655252">
    <property type="protein sequence ID" value="CDZ16531.1"/>
    <property type="molecule type" value="Genomic_DNA"/>
</dbReference>
<comment type="subunit">
    <text evidence="6">Homodimer.</text>
</comment>
<dbReference type="GO" id="GO:0008837">
    <property type="term" value="F:diaminopimelate epimerase activity"/>
    <property type="evidence" value="ECO:0007669"/>
    <property type="project" value="UniProtKB-UniRule"/>
</dbReference>
<keyword evidence="4 6" id="KW-0457">Lysine biosynthesis</keyword>
<dbReference type="PANTHER" id="PTHR31689">
    <property type="entry name" value="DIAMINOPIMELATE EPIMERASE, CHLOROPLASTIC"/>
    <property type="match status" value="1"/>
</dbReference>
<evidence type="ECO:0000256" key="7">
    <source>
        <dbReference type="NCBIfam" id="TIGR00652"/>
    </source>
</evidence>
<dbReference type="Proteomes" id="UP000032420">
    <property type="component" value="Chromosome I"/>
</dbReference>
<feature type="binding site" evidence="6">
    <location>
        <begin position="213"/>
        <end position="214"/>
    </location>
    <ligand>
        <name>substrate</name>
    </ligand>
</feature>
<dbReference type="OrthoDB" id="9805408at2"/>
<dbReference type="Pfam" id="PF01678">
    <property type="entry name" value="DAP_epimerase"/>
    <property type="match status" value="2"/>
</dbReference>
<comment type="pathway">
    <text evidence="6">Amino-acid biosynthesis; L-lysine biosynthesis via DAP pathway; DL-2,6-diaminopimelate from LL-2,6-diaminopimelate: step 1/1.</text>
</comment>
<feature type="binding site" evidence="6">
    <location>
        <position position="66"/>
    </location>
    <ligand>
        <name>substrate</name>
    </ligand>
</feature>
<proteinExistence type="inferred from homology"/>
<evidence type="ECO:0000256" key="4">
    <source>
        <dbReference type="ARBA" id="ARBA00023154"/>
    </source>
</evidence>
<comment type="similarity">
    <text evidence="1 6">Belongs to the diaminopimelate epimerase family.</text>
</comment>
<gene>
    <name evidence="6 8" type="primary">dapF</name>
    <name evidence="8" type="ORF">CEM_273</name>
</gene>
<name>A0A078KBL6_9GAMM</name>
<dbReference type="SUPFAM" id="SSF54506">
    <property type="entry name" value="Diaminopimelate epimerase-like"/>
    <property type="match status" value="2"/>
</dbReference>
<keyword evidence="2 6" id="KW-0963">Cytoplasm</keyword>
<protein>
    <recommendedName>
        <fullName evidence="6 7">Diaminopimelate epimerase</fullName>
        <shortName evidence="6">DAP epimerase</shortName>
        <ecNumber evidence="6 7">5.1.1.7</ecNumber>
    </recommendedName>
    <alternativeName>
        <fullName evidence="6">PLP-independent amino acid racemase</fullName>
    </alternativeName>
</protein>
<reference evidence="9" key="1">
    <citation type="submission" date="2014-07" db="EMBL/GenBank/DDBJ databases">
        <authorList>
            <person name="Santos-Garcia D."/>
        </authorList>
    </citation>
    <scope>NUCLEOTIDE SEQUENCE [LARGE SCALE GENOMIC DNA]</scope>
</reference>
<feature type="binding site" evidence="6">
    <location>
        <position position="162"/>
    </location>
    <ligand>
        <name>substrate</name>
    </ligand>
</feature>
<dbReference type="HAMAP" id="MF_00197">
    <property type="entry name" value="DAP_epimerase"/>
    <property type="match status" value="1"/>
</dbReference>
<evidence type="ECO:0000256" key="5">
    <source>
        <dbReference type="ARBA" id="ARBA00023235"/>
    </source>
</evidence>
<dbReference type="STRING" id="1495769.CEM_273"/>
<feature type="active site" description="Proton donor" evidence="6">
    <location>
        <position position="75"/>
    </location>
</feature>
<dbReference type="HOGENOM" id="CLU_053306_1_1_6"/>
<evidence type="ECO:0000256" key="6">
    <source>
        <dbReference type="HAMAP-Rule" id="MF_00197"/>
    </source>
</evidence>
<dbReference type="NCBIfam" id="TIGR00652">
    <property type="entry name" value="DapF"/>
    <property type="match status" value="1"/>
</dbReference>
<accession>A0A078KBL6</accession>
<feature type="site" description="Could be important to modulate the pK values of the two catalytic cysteine residues" evidence="6">
    <location>
        <position position="213"/>
    </location>
</feature>
<dbReference type="EC" id="5.1.1.7" evidence="6 7"/>
<feature type="active site" description="Proton acceptor" evidence="6">
    <location>
        <position position="222"/>
    </location>
</feature>
<dbReference type="InterPro" id="IPR001653">
    <property type="entry name" value="DAP_epimerase_DapF"/>
</dbReference>